<organism evidence="1 2">
    <name type="scientific">Phaeoacremonium minimum (strain UCR-PA7)</name>
    <name type="common">Esca disease fungus</name>
    <name type="synonym">Togninia minima</name>
    <dbReference type="NCBI Taxonomy" id="1286976"/>
    <lineage>
        <taxon>Eukaryota</taxon>
        <taxon>Fungi</taxon>
        <taxon>Dikarya</taxon>
        <taxon>Ascomycota</taxon>
        <taxon>Pezizomycotina</taxon>
        <taxon>Sordariomycetes</taxon>
        <taxon>Sordariomycetidae</taxon>
        <taxon>Togniniales</taxon>
        <taxon>Togniniaceae</taxon>
        <taxon>Phaeoacremonium</taxon>
    </lineage>
</organism>
<sequence length="219" mass="23786">MSKLEIYTFGSAAAEYLSPLGEHKKEQPLHSDFVAERKGPHLEHFAHGDDPFAHMGVLHSVKEHLVGRFCGGVFVIDCKDGHRNPARSAPMASIADYLMCLFPNQLGGGADHQSILDMTMTIDRDVAEKREFAAIANNPFATGIKKDSKRLSWTGLGATVGGANGVMDGIVGLEMARKGCKDCDGHRGREVSWLVRYVNIGQYMDSKDIANAIGVGMVQ</sequence>
<reference evidence="2" key="1">
    <citation type="journal article" date="2013" name="Genome Announc.">
        <title>Draft genome sequence of the ascomycete Phaeoacremonium aleophilum strain UCR-PA7, a causal agent of the esca disease complex in grapevines.</title>
        <authorList>
            <person name="Blanco-Ulate B."/>
            <person name="Rolshausen P."/>
            <person name="Cantu D."/>
        </authorList>
    </citation>
    <scope>NUCLEOTIDE SEQUENCE [LARGE SCALE GENOMIC DNA]</scope>
    <source>
        <strain evidence="2">UCR-PA7</strain>
    </source>
</reference>
<gene>
    <name evidence="1" type="ORF">UCRPA7_5251</name>
</gene>
<dbReference type="KEGG" id="tmn:UCRPA7_5251"/>
<dbReference type="AlphaFoldDB" id="R8BJ04"/>
<dbReference type="GeneID" id="19325786"/>
<dbReference type="PANTHER" id="PTHR42044:SF2">
    <property type="entry name" value="DUF676 DOMAIN-CONTAINING PROTEIN"/>
    <property type="match status" value="1"/>
</dbReference>
<evidence type="ECO:0000313" key="2">
    <source>
        <dbReference type="Proteomes" id="UP000014074"/>
    </source>
</evidence>
<name>R8BJ04_PHAM7</name>
<dbReference type="Proteomes" id="UP000014074">
    <property type="component" value="Unassembled WGS sequence"/>
</dbReference>
<dbReference type="EMBL" id="KB933176">
    <property type="protein sequence ID" value="EON99269.1"/>
    <property type="molecule type" value="Genomic_DNA"/>
</dbReference>
<evidence type="ECO:0000313" key="1">
    <source>
        <dbReference type="EMBL" id="EON99269.1"/>
    </source>
</evidence>
<dbReference type="RefSeq" id="XP_007915989.1">
    <property type="nucleotide sequence ID" value="XM_007917798.1"/>
</dbReference>
<keyword evidence="2" id="KW-1185">Reference proteome</keyword>
<protein>
    <submittedName>
        <fullName evidence="1">Uncharacterized protein</fullName>
    </submittedName>
</protein>
<proteinExistence type="predicted"/>
<dbReference type="OrthoDB" id="202545at2759"/>
<dbReference type="HOGENOM" id="CLU_1262293_0_0_1"/>
<dbReference type="PANTHER" id="PTHR42044">
    <property type="entry name" value="DUF676 DOMAIN-CONTAINING PROTEIN-RELATED"/>
    <property type="match status" value="1"/>
</dbReference>
<dbReference type="eggNOG" id="ENOG502RYMG">
    <property type="taxonomic scope" value="Eukaryota"/>
</dbReference>
<accession>R8BJ04</accession>